<evidence type="ECO:0000313" key="7">
    <source>
        <dbReference type="Proteomes" id="UP000811619"/>
    </source>
</evidence>
<name>A0A8K0J125_9HYPO</name>
<reference evidence="6" key="1">
    <citation type="journal article" date="2020" name="bioRxiv">
        <title>Whole genome comparisons of ergot fungi reveals the divergence and evolution of species within the genus Claviceps are the result of varying mechanisms driving genome evolution and host range expansion.</title>
        <authorList>
            <person name="Wyka S.A."/>
            <person name="Mondo S.J."/>
            <person name="Liu M."/>
            <person name="Dettman J."/>
            <person name="Nalam V."/>
            <person name="Broders K.D."/>
        </authorList>
    </citation>
    <scope>NUCLEOTIDE SEQUENCE</scope>
    <source>
        <strain evidence="6">CCC 489</strain>
    </source>
</reference>
<gene>
    <name evidence="6" type="ORF">E4U42_001145</name>
</gene>
<dbReference type="GO" id="GO:0005669">
    <property type="term" value="C:transcription factor TFIID complex"/>
    <property type="evidence" value="ECO:0007669"/>
    <property type="project" value="InterPro"/>
</dbReference>
<dbReference type="SMART" id="SM00576">
    <property type="entry name" value="BTP"/>
    <property type="match status" value="1"/>
</dbReference>
<organism evidence="6 7">
    <name type="scientific">Claviceps africana</name>
    <dbReference type="NCBI Taxonomy" id="83212"/>
    <lineage>
        <taxon>Eukaryota</taxon>
        <taxon>Fungi</taxon>
        <taxon>Dikarya</taxon>
        <taxon>Ascomycota</taxon>
        <taxon>Pezizomycotina</taxon>
        <taxon>Sordariomycetes</taxon>
        <taxon>Hypocreomycetidae</taxon>
        <taxon>Hypocreales</taxon>
        <taxon>Clavicipitaceae</taxon>
        <taxon>Claviceps</taxon>
    </lineage>
</organism>
<evidence type="ECO:0000256" key="1">
    <source>
        <dbReference type="ARBA" id="ARBA00004123"/>
    </source>
</evidence>
<evidence type="ECO:0000256" key="4">
    <source>
        <dbReference type="ARBA" id="ARBA00023242"/>
    </source>
</evidence>
<feature type="domain" description="Bromodomain associated" evidence="5">
    <location>
        <begin position="5"/>
        <end position="83"/>
    </location>
</feature>
<dbReference type="Pfam" id="PF07524">
    <property type="entry name" value="Bromo_TP"/>
    <property type="match status" value="1"/>
</dbReference>
<accession>A0A8K0J125</accession>
<feature type="non-terminal residue" evidence="6">
    <location>
        <position position="133"/>
    </location>
</feature>
<dbReference type="PANTHER" id="PTHR46338:SF1">
    <property type="entry name" value="TRANSCRIPTION INITIATION FACTOR TFIID SUBUNIT 8"/>
    <property type="match status" value="1"/>
</dbReference>
<dbReference type="Proteomes" id="UP000811619">
    <property type="component" value="Unassembled WGS sequence"/>
</dbReference>
<dbReference type="InterPro" id="IPR006565">
    <property type="entry name" value="BTP"/>
</dbReference>
<dbReference type="AlphaFoldDB" id="A0A8K0J125"/>
<keyword evidence="2" id="KW-0805">Transcription regulation</keyword>
<comment type="caution">
    <text evidence="6">The sequence shown here is derived from an EMBL/GenBank/DDBJ whole genome shotgun (WGS) entry which is preliminary data.</text>
</comment>
<evidence type="ECO:0000256" key="2">
    <source>
        <dbReference type="ARBA" id="ARBA00023015"/>
    </source>
</evidence>
<protein>
    <recommendedName>
        <fullName evidence="5">Bromodomain associated domain-containing protein</fullName>
    </recommendedName>
</protein>
<dbReference type="Gene3D" id="1.10.20.10">
    <property type="entry name" value="Histone, subunit A"/>
    <property type="match status" value="1"/>
</dbReference>
<sequence>MSTPSAFFHALLRPSILQILRASGFHAARPSVVDSLTDIAARYLSALCLSTASHAIHNHGDAGDYTVVDVRMALQDVGALQPQRMASGLDGGEDKDDGRAVDEFVAWFSGQRMRELMDMGVGDGEMEATDYLS</sequence>
<dbReference type="InterPro" id="IPR037818">
    <property type="entry name" value="TAF8"/>
</dbReference>
<dbReference type="OrthoDB" id="5402929at2759"/>
<dbReference type="GO" id="GO:0046982">
    <property type="term" value="F:protein heterodimerization activity"/>
    <property type="evidence" value="ECO:0007669"/>
    <property type="project" value="InterPro"/>
</dbReference>
<dbReference type="CDD" id="cd00076">
    <property type="entry name" value="HFD_SF"/>
    <property type="match status" value="1"/>
</dbReference>
<proteinExistence type="predicted"/>
<evidence type="ECO:0000259" key="5">
    <source>
        <dbReference type="SMART" id="SM00576"/>
    </source>
</evidence>
<keyword evidence="4" id="KW-0539">Nucleus</keyword>
<dbReference type="PANTHER" id="PTHR46338">
    <property type="entry name" value="TRANSCRIPTION INITIATION FACTOR TFIID SUBUNIT 8"/>
    <property type="match status" value="1"/>
</dbReference>
<dbReference type="InterPro" id="IPR009072">
    <property type="entry name" value="Histone-fold"/>
</dbReference>
<dbReference type="EMBL" id="SRPY01001322">
    <property type="protein sequence ID" value="KAG5913457.1"/>
    <property type="molecule type" value="Genomic_DNA"/>
</dbReference>
<evidence type="ECO:0000256" key="3">
    <source>
        <dbReference type="ARBA" id="ARBA00023163"/>
    </source>
</evidence>
<keyword evidence="7" id="KW-1185">Reference proteome</keyword>
<evidence type="ECO:0000313" key="6">
    <source>
        <dbReference type="EMBL" id="KAG5913457.1"/>
    </source>
</evidence>
<comment type="subcellular location">
    <subcellularLocation>
        <location evidence="1">Nucleus</location>
    </subcellularLocation>
</comment>
<keyword evidence="3" id="KW-0804">Transcription</keyword>